<evidence type="ECO:0000313" key="2">
    <source>
        <dbReference type="EMBL" id="KAJ1345787.1"/>
    </source>
</evidence>
<gene>
    <name evidence="2" type="ORF">KIN20_000403</name>
</gene>
<name>A0AAD5MB98_PARTN</name>
<feature type="signal peptide" evidence="1">
    <location>
        <begin position="1"/>
        <end position="21"/>
    </location>
</feature>
<dbReference type="Proteomes" id="UP001196413">
    <property type="component" value="Unassembled WGS sequence"/>
</dbReference>
<dbReference type="EMBL" id="JAHQIW010000069">
    <property type="protein sequence ID" value="KAJ1345787.1"/>
    <property type="molecule type" value="Genomic_DNA"/>
</dbReference>
<keyword evidence="1" id="KW-0732">Signal</keyword>
<dbReference type="PROSITE" id="PS51257">
    <property type="entry name" value="PROKAR_LIPOPROTEIN"/>
    <property type="match status" value="1"/>
</dbReference>
<proteinExistence type="predicted"/>
<dbReference type="AlphaFoldDB" id="A0AAD5MB98"/>
<keyword evidence="3" id="KW-1185">Reference proteome</keyword>
<sequence>MARIPTSSLMITTLTITAALGCGVLPPGQMRSRNFSVTGFTLPVNMVYSNVASVRTTFSGMAADKDAAQAFVSRLVMQAVLNVLEQQGRSALLPDAVISNILEQLMIEINYDALECKESTAAPTVNMMTAAVMMKPHCIIVSSTVTTLCDAMLRAMCNLGTGDKIAAIPDNHKSFSGTLTTTNVIMANWSREMWQSVLNRNSSNAGIWAVFIPLLLDSWDNQLSRKANGELFRINYAFI</sequence>
<organism evidence="2 3">
    <name type="scientific">Parelaphostrongylus tenuis</name>
    <name type="common">Meningeal worm</name>
    <dbReference type="NCBI Taxonomy" id="148309"/>
    <lineage>
        <taxon>Eukaryota</taxon>
        <taxon>Metazoa</taxon>
        <taxon>Ecdysozoa</taxon>
        <taxon>Nematoda</taxon>
        <taxon>Chromadorea</taxon>
        <taxon>Rhabditida</taxon>
        <taxon>Rhabditina</taxon>
        <taxon>Rhabditomorpha</taxon>
        <taxon>Strongyloidea</taxon>
        <taxon>Metastrongylidae</taxon>
        <taxon>Parelaphostrongylus</taxon>
    </lineage>
</organism>
<evidence type="ECO:0000256" key="1">
    <source>
        <dbReference type="SAM" id="SignalP"/>
    </source>
</evidence>
<reference evidence="2" key="1">
    <citation type="submission" date="2021-06" db="EMBL/GenBank/DDBJ databases">
        <title>Parelaphostrongylus tenuis whole genome reference sequence.</title>
        <authorList>
            <person name="Garwood T.J."/>
            <person name="Larsen P.A."/>
            <person name="Fountain-Jones N.M."/>
            <person name="Garbe J.R."/>
            <person name="Macchietto M.G."/>
            <person name="Kania S.A."/>
            <person name="Gerhold R.W."/>
            <person name="Richards J.E."/>
            <person name="Wolf T.M."/>
        </authorList>
    </citation>
    <scope>NUCLEOTIDE SEQUENCE</scope>
    <source>
        <strain evidence="2">MNPRO001-30</strain>
        <tissue evidence="2">Meninges</tissue>
    </source>
</reference>
<protein>
    <submittedName>
        <fullName evidence="2">Uncharacterized protein</fullName>
    </submittedName>
</protein>
<accession>A0AAD5MB98</accession>
<feature type="chain" id="PRO_5041975709" evidence="1">
    <location>
        <begin position="22"/>
        <end position="239"/>
    </location>
</feature>
<comment type="caution">
    <text evidence="2">The sequence shown here is derived from an EMBL/GenBank/DDBJ whole genome shotgun (WGS) entry which is preliminary data.</text>
</comment>
<evidence type="ECO:0000313" key="3">
    <source>
        <dbReference type="Proteomes" id="UP001196413"/>
    </source>
</evidence>